<dbReference type="RefSeq" id="WP_061490118.1">
    <property type="nucleotide sequence ID" value="NZ_LHZZ01000198.1"/>
</dbReference>
<comment type="caution">
    <text evidence="1">The sequence shown here is derived from an EMBL/GenBank/DDBJ whole genome shotgun (WGS) entry which is preliminary data.</text>
</comment>
<reference evidence="1 2" key="1">
    <citation type="submission" date="2015-06" db="EMBL/GenBank/DDBJ databases">
        <title>Improved classification and identification of acetic acid bacteria using matrix-assisted laser desorption/ionization time-of-flight mass spectrometry; Gluconobacter nephelii and Gluconobacter uchimurae are later heterotypic synonyms of Gluconobacter japonicus and Gluconobacter oxydans, respectively.</title>
        <authorList>
            <person name="Li L."/>
            <person name="Cleenwerck I."/>
            <person name="De Vuyst L."/>
            <person name="Vandamme P."/>
        </authorList>
    </citation>
    <scope>NUCLEOTIDE SEQUENCE [LARGE SCALE GENOMIC DNA]</scope>
    <source>
        <strain evidence="1 2">LMG 1604</strain>
    </source>
</reference>
<dbReference type="EMBL" id="LHZZ01000198">
    <property type="protein sequence ID" value="KXV79702.1"/>
    <property type="molecule type" value="Genomic_DNA"/>
</dbReference>
<sequence length="69" mass="7849">MILADAQVEIVRKDDEIDRLWAALESIELSIDALPDDMEDYSKMNAREMRRQALEVVKDEVKAMEGPAA</sequence>
<organism evidence="1 2">
    <name type="scientific">Acetobacter malorum</name>
    <dbReference type="NCBI Taxonomy" id="178901"/>
    <lineage>
        <taxon>Bacteria</taxon>
        <taxon>Pseudomonadati</taxon>
        <taxon>Pseudomonadota</taxon>
        <taxon>Alphaproteobacteria</taxon>
        <taxon>Acetobacterales</taxon>
        <taxon>Acetobacteraceae</taxon>
        <taxon>Acetobacter</taxon>
    </lineage>
</organism>
<evidence type="ECO:0000313" key="1">
    <source>
        <dbReference type="EMBL" id="KXV79702.1"/>
    </source>
</evidence>
<proteinExistence type="predicted"/>
<dbReference type="AlphaFoldDB" id="A0A149VHQ2"/>
<protein>
    <submittedName>
        <fullName evidence="1">Uncharacterized protein</fullName>
    </submittedName>
</protein>
<evidence type="ECO:0000313" key="2">
    <source>
        <dbReference type="Proteomes" id="UP000075538"/>
    </source>
</evidence>
<name>A0A149VHQ2_9PROT</name>
<dbReference type="Proteomes" id="UP000075538">
    <property type="component" value="Unassembled WGS sequence"/>
</dbReference>
<dbReference type="PATRIC" id="fig|178901.15.peg.2871"/>
<gene>
    <name evidence="1" type="ORF">AD953_01310</name>
</gene>
<accession>A0A149VHQ2</accession>